<proteinExistence type="predicted"/>
<protein>
    <submittedName>
        <fullName evidence="3">Uncharacterized protein</fullName>
    </submittedName>
</protein>
<gene>
    <name evidence="3" type="ORF">SAMN06296052_10956</name>
</gene>
<dbReference type="Proteomes" id="UP000198432">
    <property type="component" value="Unassembled WGS sequence"/>
</dbReference>
<evidence type="ECO:0000256" key="1">
    <source>
        <dbReference type="SAM" id="Phobius"/>
    </source>
</evidence>
<keyword evidence="1" id="KW-0472">Membrane</keyword>
<keyword evidence="1" id="KW-1133">Transmembrane helix</keyword>
<keyword evidence="4" id="KW-1185">Reference proteome</keyword>
<feature type="transmembrane region" description="Helical" evidence="1">
    <location>
        <begin position="177"/>
        <end position="196"/>
    </location>
</feature>
<organism evidence="3 4">
    <name type="scientific">Pontibacter ummariensis</name>
    <dbReference type="NCBI Taxonomy" id="1610492"/>
    <lineage>
        <taxon>Bacteria</taxon>
        <taxon>Pseudomonadati</taxon>
        <taxon>Bacteroidota</taxon>
        <taxon>Cytophagia</taxon>
        <taxon>Cytophagales</taxon>
        <taxon>Hymenobacteraceae</taxon>
        <taxon>Pontibacter</taxon>
    </lineage>
</organism>
<feature type="signal peptide" evidence="2">
    <location>
        <begin position="1"/>
        <end position="19"/>
    </location>
</feature>
<keyword evidence="1" id="KW-0812">Transmembrane</keyword>
<feature type="transmembrane region" description="Helical" evidence="1">
    <location>
        <begin position="113"/>
        <end position="138"/>
    </location>
</feature>
<reference evidence="4" key="1">
    <citation type="submission" date="2017-06" db="EMBL/GenBank/DDBJ databases">
        <authorList>
            <person name="Varghese N."/>
            <person name="Submissions S."/>
        </authorList>
    </citation>
    <scope>NUCLEOTIDE SEQUENCE [LARGE SCALE GENOMIC DNA]</scope>
    <source>
        <strain evidence="4">NKM1</strain>
    </source>
</reference>
<evidence type="ECO:0000313" key="3">
    <source>
        <dbReference type="EMBL" id="SNS58514.1"/>
    </source>
</evidence>
<accession>A0A239FRP4</accession>
<dbReference type="EMBL" id="FZOQ01000009">
    <property type="protein sequence ID" value="SNS58514.1"/>
    <property type="molecule type" value="Genomic_DNA"/>
</dbReference>
<evidence type="ECO:0000313" key="4">
    <source>
        <dbReference type="Proteomes" id="UP000198432"/>
    </source>
</evidence>
<sequence length="203" mass="21796">MRTCFILWLLFTVLFNVKAQTGTQLEPGSILSDRPSASLTSKFDSLLFSQHRDLTETVQLPALPAVVGHTPTNMLMQGDLVAKANAYKDDTTMYDLGKQNAKLYFHRPAVFNAAAFGSMLGIMTAGVTLALPATLALVPPKIKEKDIPDRAFLQNASYMAGYTAGAKKKKRITVLKGTGVGVLGAAALVGSLYLLFNAVAEPM</sequence>
<evidence type="ECO:0000256" key="2">
    <source>
        <dbReference type="SAM" id="SignalP"/>
    </source>
</evidence>
<keyword evidence="2" id="KW-0732">Signal</keyword>
<name>A0A239FRP4_9BACT</name>
<dbReference type="AlphaFoldDB" id="A0A239FRP4"/>
<feature type="chain" id="PRO_5012805613" evidence="2">
    <location>
        <begin position="20"/>
        <end position="203"/>
    </location>
</feature>